<proteinExistence type="predicted"/>
<feature type="compositionally biased region" description="Polar residues" evidence="1">
    <location>
        <begin position="71"/>
        <end position="81"/>
    </location>
</feature>
<reference evidence="2 3" key="1">
    <citation type="submission" date="2019-03" db="EMBL/GenBank/DDBJ databases">
        <title>First draft genome of Liparis tanakae, snailfish: a comprehensive survey of snailfish specific genes.</title>
        <authorList>
            <person name="Kim W."/>
            <person name="Song I."/>
            <person name="Jeong J.-H."/>
            <person name="Kim D."/>
            <person name="Kim S."/>
            <person name="Ryu S."/>
            <person name="Song J.Y."/>
            <person name="Lee S.K."/>
        </authorList>
    </citation>
    <scope>NUCLEOTIDE SEQUENCE [LARGE SCALE GENOMIC DNA]</scope>
    <source>
        <tissue evidence="2">Muscle</tissue>
    </source>
</reference>
<name>A0A4Z2J030_9TELE</name>
<evidence type="ECO:0000313" key="2">
    <source>
        <dbReference type="EMBL" id="TNN82803.1"/>
    </source>
</evidence>
<feature type="compositionally biased region" description="Basic and acidic residues" evidence="1">
    <location>
        <begin position="49"/>
        <end position="61"/>
    </location>
</feature>
<dbReference type="EMBL" id="SRLO01000037">
    <property type="protein sequence ID" value="TNN82803.1"/>
    <property type="molecule type" value="Genomic_DNA"/>
</dbReference>
<comment type="caution">
    <text evidence="2">The sequence shown here is derived from an EMBL/GenBank/DDBJ whole genome shotgun (WGS) entry which is preliminary data.</text>
</comment>
<dbReference type="AlphaFoldDB" id="A0A4Z2J030"/>
<dbReference type="InterPro" id="IPR037688">
    <property type="entry name" value="ZBBX"/>
</dbReference>
<keyword evidence="3" id="KW-1185">Reference proteome</keyword>
<organism evidence="2 3">
    <name type="scientific">Liparis tanakae</name>
    <name type="common">Tanaka's snailfish</name>
    <dbReference type="NCBI Taxonomy" id="230148"/>
    <lineage>
        <taxon>Eukaryota</taxon>
        <taxon>Metazoa</taxon>
        <taxon>Chordata</taxon>
        <taxon>Craniata</taxon>
        <taxon>Vertebrata</taxon>
        <taxon>Euteleostomi</taxon>
        <taxon>Actinopterygii</taxon>
        <taxon>Neopterygii</taxon>
        <taxon>Teleostei</taxon>
        <taxon>Neoteleostei</taxon>
        <taxon>Acanthomorphata</taxon>
        <taxon>Eupercaria</taxon>
        <taxon>Perciformes</taxon>
        <taxon>Cottioidei</taxon>
        <taxon>Cottales</taxon>
        <taxon>Liparidae</taxon>
        <taxon>Liparis</taxon>
    </lineage>
</organism>
<evidence type="ECO:0000313" key="3">
    <source>
        <dbReference type="Proteomes" id="UP000314294"/>
    </source>
</evidence>
<dbReference type="PANTHER" id="PTHR28634">
    <property type="entry name" value="ZINC FINGER B-BOX DOMAIN-CONTAINING PROTEIN 1"/>
    <property type="match status" value="1"/>
</dbReference>
<dbReference type="PANTHER" id="PTHR28634:SF1">
    <property type="entry name" value="ZINC FINGER B-BOX DOMAIN-CONTAINING PROTEIN 1"/>
    <property type="match status" value="1"/>
</dbReference>
<dbReference type="OrthoDB" id="6226111at2759"/>
<accession>A0A4Z2J030</accession>
<protein>
    <submittedName>
        <fullName evidence="2">Zinc finger B-box domain-containing protein 1</fullName>
    </submittedName>
</protein>
<dbReference type="Proteomes" id="UP000314294">
    <property type="component" value="Unassembled WGS sequence"/>
</dbReference>
<evidence type="ECO:0000256" key="1">
    <source>
        <dbReference type="SAM" id="MobiDB-lite"/>
    </source>
</evidence>
<sequence length="113" mass="12695">MNLNDFVVLPNNKAKSVKLNARNLQELQMETVTLAQESNEIEEKLQQLKESMSKEKEERGHSGGFRWKSGQFGSLNSNAVTHSVKKNKENTLQKLSAGKVKIRVLKDEPLTGS</sequence>
<gene>
    <name evidence="2" type="primary">ZBBX</name>
    <name evidence="2" type="ORF">EYF80_007045</name>
</gene>
<feature type="region of interest" description="Disordered" evidence="1">
    <location>
        <begin position="49"/>
        <end position="92"/>
    </location>
</feature>